<dbReference type="PROSITE" id="PS51257">
    <property type="entry name" value="PROKAR_LIPOPROTEIN"/>
    <property type="match status" value="1"/>
</dbReference>
<dbReference type="Proteomes" id="UP001319882">
    <property type="component" value="Unassembled WGS sequence"/>
</dbReference>
<feature type="transmembrane region" description="Helical" evidence="16">
    <location>
        <begin position="44"/>
        <end position="68"/>
    </location>
</feature>
<feature type="signal peptide" evidence="17">
    <location>
        <begin position="1"/>
        <end position="31"/>
    </location>
</feature>
<evidence type="ECO:0000313" key="20">
    <source>
        <dbReference type="EMBL" id="MCB8887775.1"/>
    </source>
</evidence>
<dbReference type="RefSeq" id="WP_227388373.1">
    <property type="nucleotide sequence ID" value="NZ_JBHSCJ010000003.1"/>
</dbReference>
<keyword evidence="21" id="KW-1185">Reference proteome</keyword>
<dbReference type="SUPFAM" id="SSF81464">
    <property type="entry name" value="Cytochrome c oxidase subunit II-like, transmembrane region"/>
    <property type="match status" value="1"/>
</dbReference>
<dbReference type="Pfam" id="PF00116">
    <property type="entry name" value="COX2"/>
    <property type="match status" value="1"/>
</dbReference>
<dbReference type="InterPro" id="IPR034227">
    <property type="entry name" value="CuRO_UO_II"/>
</dbReference>
<keyword evidence="9 16" id="KW-1133">Transmembrane helix</keyword>
<keyword evidence="4 14" id="KW-1003">Cell membrane</keyword>
<feature type="chain" id="PRO_5045562779" description="Ubiquinol oxidase subunit 2" evidence="17">
    <location>
        <begin position="32"/>
        <end position="329"/>
    </location>
</feature>
<dbReference type="InterPro" id="IPR045187">
    <property type="entry name" value="CcO_II"/>
</dbReference>
<feature type="transmembrane region" description="Helical" evidence="16">
    <location>
        <begin position="88"/>
        <end position="109"/>
    </location>
</feature>
<comment type="subcellular location">
    <subcellularLocation>
        <location evidence="1">Cell membrane</location>
        <topology evidence="1">Multi-pass membrane protein</topology>
    </subcellularLocation>
</comment>
<evidence type="ECO:0000256" key="17">
    <source>
        <dbReference type="SAM" id="SignalP"/>
    </source>
</evidence>
<dbReference type="Gene3D" id="2.60.40.420">
    <property type="entry name" value="Cupredoxins - blue copper proteins"/>
    <property type="match status" value="1"/>
</dbReference>
<keyword evidence="8 14" id="KW-0249">Electron transport</keyword>
<keyword evidence="10 14" id="KW-0560">Oxidoreductase</keyword>
<comment type="caution">
    <text evidence="20">The sequence shown here is derived from an EMBL/GenBank/DDBJ whole genome shotgun (WGS) entry which is preliminary data.</text>
</comment>
<evidence type="ECO:0000256" key="14">
    <source>
        <dbReference type="PIRNR" id="PIRNR000292"/>
    </source>
</evidence>
<dbReference type="SUPFAM" id="SSF49503">
    <property type="entry name" value="Cupredoxins"/>
    <property type="match status" value="1"/>
</dbReference>
<keyword evidence="12" id="KW-0564">Palmitate</keyword>
<keyword evidence="6 16" id="KW-0812">Transmembrane</keyword>
<feature type="region of interest" description="Disordered" evidence="15">
    <location>
        <begin position="282"/>
        <end position="329"/>
    </location>
</feature>
<dbReference type="Pfam" id="PF06481">
    <property type="entry name" value="COX_ARM"/>
    <property type="match status" value="1"/>
</dbReference>
<dbReference type="PROSITE" id="PS50999">
    <property type="entry name" value="COX2_TM"/>
    <property type="match status" value="1"/>
</dbReference>
<dbReference type="InterPro" id="IPR008972">
    <property type="entry name" value="Cupredoxin"/>
</dbReference>
<name>A0ABS8DNQ2_9GAMM</name>
<keyword evidence="11 14" id="KW-0472">Membrane</keyword>
<evidence type="ECO:0000256" key="6">
    <source>
        <dbReference type="ARBA" id="ARBA00022692"/>
    </source>
</evidence>
<dbReference type="InterPro" id="IPR006333">
    <property type="entry name" value="Cyt_o_ubiquinol_oxidase_su2"/>
</dbReference>
<dbReference type="InterPro" id="IPR002429">
    <property type="entry name" value="CcO_II-like_C"/>
</dbReference>
<evidence type="ECO:0000256" key="9">
    <source>
        <dbReference type="ARBA" id="ARBA00022989"/>
    </source>
</evidence>
<evidence type="ECO:0000256" key="11">
    <source>
        <dbReference type="ARBA" id="ARBA00023136"/>
    </source>
</evidence>
<feature type="domain" description="Cytochrome oxidase subunit II transmembrane region profile" evidence="19">
    <location>
        <begin position="22"/>
        <end position="119"/>
    </location>
</feature>
<dbReference type="InterPro" id="IPR036257">
    <property type="entry name" value="Cyt_c_oxidase_su2_TM_sf"/>
</dbReference>
<dbReference type="PROSITE" id="PS50857">
    <property type="entry name" value="COX2_CUA"/>
    <property type="match status" value="1"/>
</dbReference>
<evidence type="ECO:0000256" key="1">
    <source>
        <dbReference type="ARBA" id="ARBA00004651"/>
    </source>
</evidence>
<sequence>MQQPSKWRRRGTFFVLLALCLLLAGCSSALMDPKGDIGEAQRSLILSAFGLMLIVVIPVIVLTIAFGWHYRRNNTVAQYLPDWAHSNVIEAIVWLVPVVIVGILAVITWRSSHELDPHRPLESDQPTLEIQAISLDWKWLFIYPEQGIATVNEVTIPVNTPVRFRVSSGSVMNSLFIPRLGTQIYAMAGMDNDVHLIGNEIGTYWGRSSNYSGAGFAGMVFDAYVTSDEDFEAWVADVAASPNELTFPEGYSELAERSSFDPVQYFSSVTPEFYERLVSSFHTGTDPETDTQDADRAPAVDSNEAYQTTDNQEGEGADNGQLISNEAGG</sequence>
<evidence type="ECO:0000256" key="2">
    <source>
        <dbReference type="ARBA" id="ARBA00007866"/>
    </source>
</evidence>
<evidence type="ECO:0000256" key="15">
    <source>
        <dbReference type="SAM" id="MobiDB-lite"/>
    </source>
</evidence>
<dbReference type="NCBIfam" id="TIGR01433">
    <property type="entry name" value="CyoA"/>
    <property type="match status" value="1"/>
</dbReference>
<evidence type="ECO:0000256" key="10">
    <source>
        <dbReference type="ARBA" id="ARBA00023002"/>
    </source>
</evidence>
<evidence type="ECO:0000256" key="5">
    <source>
        <dbReference type="ARBA" id="ARBA00022660"/>
    </source>
</evidence>
<gene>
    <name evidence="20" type="primary">cyoA</name>
    <name evidence="20" type="ORF">GEV37_01350</name>
</gene>
<evidence type="ECO:0000256" key="8">
    <source>
        <dbReference type="ARBA" id="ARBA00022982"/>
    </source>
</evidence>
<accession>A0ABS8DNQ2</accession>
<keyword evidence="7 17" id="KW-0732">Signal</keyword>
<feature type="domain" description="Cytochrome oxidase subunit II copper A binding" evidence="18">
    <location>
        <begin position="125"/>
        <end position="237"/>
    </location>
</feature>
<protein>
    <recommendedName>
        <fullName evidence="14">Ubiquinol oxidase subunit 2</fullName>
    </recommendedName>
</protein>
<keyword evidence="5 14" id="KW-0679">Respiratory chain</keyword>
<evidence type="ECO:0000313" key="21">
    <source>
        <dbReference type="Proteomes" id="UP001319882"/>
    </source>
</evidence>
<dbReference type="PANTHER" id="PTHR22888:SF18">
    <property type="entry name" value="CYTOCHROME BO(3) UBIQUINOL OXIDASE SUBUNIT 2"/>
    <property type="match status" value="1"/>
</dbReference>
<evidence type="ECO:0000256" key="7">
    <source>
        <dbReference type="ARBA" id="ARBA00022729"/>
    </source>
</evidence>
<reference evidence="20 21" key="1">
    <citation type="journal article" date="2021" name="Sci. Rep.">
        <title>Genome analysis of a halophilic bacterium Halomonas malpeensis YU-PRIM-29(T) reveals its exopolysaccharide and pigment producing capabilities.</title>
        <authorList>
            <person name="Athmika"/>
            <person name="Ghate S.D."/>
            <person name="Arun A.B."/>
            <person name="Rao S.S."/>
            <person name="Kumar S.T.A."/>
            <person name="Kandiyil M.K."/>
            <person name="Saptami K."/>
            <person name="Rekha P.D."/>
        </authorList>
    </citation>
    <scope>NUCLEOTIDE SEQUENCE [LARGE SCALE GENOMIC DNA]</scope>
    <source>
        <strain evidence="21">prim 29</strain>
    </source>
</reference>
<dbReference type="Gene3D" id="1.10.287.90">
    <property type="match status" value="1"/>
</dbReference>
<dbReference type="InterPro" id="IPR011759">
    <property type="entry name" value="Cyt_c_oxidase_su2_TM_dom"/>
</dbReference>
<dbReference type="EMBL" id="WHVL01000001">
    <property type="protein sequence ID" value="MCB8887775.1"/>
    <property type="molecule type" value="Genomic_DNA"/>
</dbReference>
<keyword evidence="13" id="KW-0449">Lipoprotein</keyword>
<evidence type="ECO:0000256" key="12">
    <source>
        <dbReference type="ARBA" id="ARBA00023139"/>
    </source>
</evidence>
<dbReference type="PIRSF" id="PIRSF000292">
    <property type="entry name" value="Ubi_od_II"/>
    <property type="match status" value="1"/>
</dbReference>
<evidence type="ECO:0000256" key="13">
    <source>
        <dbReference type="ARBA" id="ARBA00023288"/>
    </source>
</evidence>
<dbReference type="InterPro" id="IPR010514">
    <property type="entry name" value="COX_ARM"/>
</dbReference>
<proteinExistence type="inferred from homology"/>
<evidence type="ECO:0000256" key="16">
    <source>
        <dbReference type="SAM" id="Phobius"/>
    </source>
</evidence>
<evidence type="ECO:0000256" key="3">
    <source>
        <dbReference type="ARBA" id="ARBA00022448"/>
    </source>
</evidence>
<keyword evidence="3 14" id="KW-0813">Transport</keyword>
<evidence type="ECO:0000256" key="4">
    <source>
        <dbReference type="ARBA" id="ARBA00022475"/>
    </source>
</evidence>
<evidence type="ECO:0000259" key="19">
    <source>
        <dbReference type="PROSITE" id="PS50999"/>
    </source>
</evidence>
<evidence type="ECO:0000259" key="18">
    <source>
        <dbReference type="PROSITE" id="PS50857"/>
    </source>
</evidence>
<organism evidence="20 21">
    <name type="scientific">Vreelandella malpeensis</name>
    <dbReference type="NCBI Taxonomy" id="1172368"/>
    <lineage>
        <taxon>Bacteria</taxon>
        <taxon>Pseudomonadati</taxon>
        <taxon>Pseudomonadota</taxon>
        <taxon>Gammaproteobacteria</taxon>
        <taxon>Oceanospirillales</taxon>
        <taxon>Halomonadaceae</taxon>
        <taxon>Vreelandella</taxon>
    </lineage>
</organism>
<dbReference type="CDD" id="cd04212">
    <property type="entry name" value="CuRO_UO_II"/>
    <property type="match status" value="1"/>
</dbReference>
<dbReference type="PANTHER" id="PTHR22888">
    <property type="entry name" value="CYTOCHROME C OXIDASE, SUBUNIT II"/>
    <property type="match status" value="1"/>
</dbReference>
<comment type="similarity">
    <text evidence="2 14">Belongs to the cytochrome c oxidase subunit 2 family.</text>
</comment>